<evidence type="ECO:0000256" key="9">
    <source>
        <dbReference type="ARBA" id="ARBA00038080"/>
    </source>
</evidence>
<evidence type="ECO:0000313" key="12">
    <source>
        <dbReference type="Proteomes" id="UP000215914"/>
    </source>
</evidence>
<comment type="similarity">
    <text evidence="9">Belongs to the plant Proton pump-interactor protein family.</text>
</comment>
<dbReference type="EMBL" id="MNCJ02000332">
    <property type="protein sequence ID" value="KAF5756014.1"/>
    <property type="molecule type" value="Genomic_DNA"/>
</dbReference>
<dbReference type="Proteomes" id="UP000215914">
    <property type="component" value="Unassembled WGS sequence"/>
</dbReference>
<protein>
    <submittedName>
        <fullName evidence="11">Proton pump-interactor</fullName>
    </submittedName>
</protein>
<sequence length="368" mass="43582">MSLSVMGNHNHQFYVVKSRPCREEHEKEEADKQYQSMNLARFSINEDIANLKLNERQINQKIMKFSHLDKQLKWKIQKIKDLELGIKHYLPFMLEPRTTGFFQLPEKDARTMIRQGCQKRLIKNGRMDMEHLQQVEEQLLCSKKSIGITSCGTQELNDMIKSMVQSIQHGNKKCANEIKIQQEIGKFMETVDNAPEPEPYDDCRWKRMVRFERIWKRNKEHSIKIRLEELEQIKRKIIGRKAKVKRLKAELEHVRKNISSLEKEIENVNTKRSEAYKRGYELGEQKKDLSSSYTEYQSLMRHAKELAHKGDVVGLKQACDTQVEEFTTQWNDSKAFREDYEKRKLVRSGGLLVSRIHVMWKSSTRIIL</sequence>
<keyword evidence="12" id="KW-1185">Reference proteome</keyword>
<organism evidence="11 12">
    <name type="scientific">Helianthus annuus</name>
    <name type="common">Common sunflower</name>
    <dbReference type="NCBI Taxonomy" id="4232"/>
    <lineage>
        <taxon>Eukaryota</taxon>
        <taxon>Viridiplantae</taxon>
        <taxon>Streptophyta</taxon>
        <taxon>Embryophyta</taxon>
        <taxon>Tracheophyta</taxon>
        <taxon>Spermatophyta</taxon>
        <taxon>Magnoliopsida</taxon>
        <taxon>eudicotyledons</taxon>
        <taxon>Gunneridae</taxon>
        <taxon>Pentapetalae</taxon>
        <taxon>asterids</taxon>
        <taxon>campanulids</taxon>
        <taxon>Asterales</taxon>
        <taxon>Asteraceae</taxon>
        <taxon>Asteroideae</taxon>
        <taxon>Heliantheae alliance</taxon>
        <taxon>Heliantheae</taxon>
        <taxon>Helianthus</taxon>
    </lineage>
</organism>
<name>A0A9K3DIH1_HELAN</name>
<evidence type="ECO:0000256" key="5">
    <source>
        <dbReference type="ARBA" id="ARBA00022824"/>
    </source>
</evidence>
<evidence type="ECO:0000256" key="8">
    <source>
        <dbReference type="ARBA" id="ARBA00023136"/>
    </source>
</evidence>
<evidence type="ECO:0000256" key="7">
    <source>
        <dbReference type="ARBA" id="ARBA00023054"/>
    </source>
</evidence>
<evidence type="ECO:0000256" key="4">
    <source>
        <dbReference type="ARBA" id="ARBA00022692"/>
    </source>
</evidence>
<reference evidence="11" key="1">
    <citation type="journal article" date="2017" name="Nature">
        <title>The sunflower genome provides insights into oil metabolism, flowering and Asterid evolution.</title>
        <authorList>
            <person name="Badouin H."/>
            <person name="Gouzy J."/>
            <person name="Grassa C.J."/>
            <person name="Murat F."/>
            <person name="Staton S.E."/>
            <person name="Cottret L."/>
            <person name="Lelandais-Briere C."/>
            <person name="Owens G.L."/>
            <person name="Carrere S."/>
            <person name="Mayjonade B."/>
            <person name="Legrand L."/>
            <person name="Gill N."/>
            <person name="Kane N.C."/>
            <person name="Bowers J.E."/>
            <person name="Hubner S."/>
            <person name="Bellec A."/>
            <person name="Berard A."/>
            <person name="Berges H."/>
            <person name="Blanchet N."/>
            <person name="Boniface M.C."/>
            <person name="Brunel D."/>
            <person name="Catrice O."/>
            <person name="Chaidir N."/>
            <person name="Claudel C."/>
            <person name="Donnadieu C."/>
            <person name="Faraut T."/>
            <person name="Fievet G."/>
            <person name="Helmstetter N."/>
            <person name="King M."/>
            <person name="Knapp S.J."/>
            <person name="Lai Z."/>
            <person name="Le Paslier M.C."/>
            <person name="Lippi Y."/>
            <person name="Lorenzon L."/>
            <person name="Mandel J.R."/>
            <person name="Marage G."/>
            <person name="Marchand G."/>
            <person name="Marquand E."/>
            <person name="Bret-Mestries E."/>
            <person name="Morien E."/>
            <person name="Nambeesan S."/>
            <person name="Nguyen T."/>
            <person name="Pegot-Espagnet P."/>
            <person name="Pouilly N."/>
            <person name="Raftis F."/>
            <person name="Sallet E."/>
            <person name="Schiex T."/>
            <person name="Thomas J."/>
            <person name="Vandecasteele C."/>
            <person name="Vares D."/>
            <person name="Vear F."/>
            <person name="Vautrin S."/>
            <person name="Crespi M."/>
            <person name="Mangin B."/>
            <person name="Burke J.M."/>
            <person name="Salse J."/>
            <person name="Munos S."/>
            <person name="Vincourt P."/>
            <person name="Rieseberg L.H."/>
            <person name="Langlade N.B."/>
        </authorList>
    </citation>
    <scope>NUCLEOTIDE SEQUENCE</scope>
    <source>
        <tissue evidence="11">Leaves</tissue>
    </source>
</reference>
<comment type="caution">
    <text evidence="11">The sequence shown here is derived from an EMBL/GenBank/DDBJ whole genome shotgun (WGS) entry which is preliminary data.</text>
</comment>
<keyword evidence="3" id="KW-1003">Cell membrane</keyword>
<evidence type="ECO:0000256" key="1">
    <source>
        <dbReference type="ARBA" id="ARBA00004162"/>
    </source>
</evidence>
<dbReference type="PANTHER" id="PTHR32219:SF24">
    <property type="entry name" value="PROTON PUMP-INTERACTOR"/>
    <property type="match status" value="1"/>
</dbReference>
<feature type="coiled-coil region" evidence="10">
    <location>
        <begin position="230"/>
        <end position="278"/>
    </location>
</feature>
<keyword evidence="4" id="KW-0812">Transmembrane</keyword>
<evidence type="ECO:0000256" key="2">
    <source>
        <dbReference type="ARBA" id="ARBA00004389"/>
    </source>
</evidence>
<keyword evidence="5" id="KW-0256">Endoplasmic reticulum</keyword>
<evidence type="ECO:0000256" key="3">
    <source>
        <dbReference type="ARBA" id="ARBA00022475"/>
    </source>
</evidence>
<dbReference type="PANTHER" id="PTHR32219">
    <property type="entry name" value="RNA-BINDING PROTEIN YLMH-RELATED"/>
    <property type="match status" value="1"/>
</dbReference>
<dbReference type="GO" id="GO:0005886">
    <property type="term" value="C:plasma membrane"/>
    <property type="evidence" value="ECO:0007669"/>
    <property type="project" value="UniProtKB-SubCell"/>
</dbReference>
<keyword evidence="7 10" id="KW-0175">Coiled coil</keyword>
<comment type="subcellular location">
    <subcellularLocation>
        <location evidence="1">Cell membrane</location>
        <topology evidence="1">Single-pass membrane protein</topology>
    </subcellularLocation>
    <subcellularLocation>
        <location evidence="2">Endoplasmic reticulum membrane</location>
        <topology evidence="2">Single-pass membrane protein</topology>
    </subcellularLocation>
</comment>
<gene>
    <name evidence="11" type="ORF">HanXRQr2_Chr17g0809631</name>
</gene>
<keyword evidence="6" id="KW-1133">Transmembrane helix</keyword>
<keyword evidence="8" id="KW-0472">Membrane</keyword>
<accession>A0A9K3DIH1</accession>
<evidence type="ECO:0000313" key="11">
    <source>
        <dbReference type="EMBL" id="KAF5756014.1"/>
    </source>
</evidence>
<reference evidence="11" key="2">
    <citation type="submission" date="2020-06" db="EMBL/GenBank/DDBJ databases">
        <title>Helianthus annuus Genome sequencing and assembly Release 2.</title>
        <authorList>
            <person name="Gouzy J."/>
            <person name="Langlade N."/>
            <person name="Munos S."/>
        </authorList>
    </citation>
    <scope>NUCLEOTIDE SEQUENCE</scope>
    <source>
        <tissue evidence="11">Leaves</tissue>
    </source>
</reference>
<dbReference type="GO" id="GO:0005789">
    <property type="term" value="C:endoplasmic reticulum membrane"/>
    <property type="evidence" value="ECO:0007669"/>
    <property type="project" value="UniProtKB-SubCell"/>
</dbReference>
<dbReference type="InterPro" id="IPR055282">
    <property type="entry name" value="PPI1-4"/>
</dbReference>
<dbReference type="OrthoDB" id="1617169at2759"/>
<evidence type="ECO:0000256" key="6">
    <source>
        <dbReference type="ARBA" id="ARBA00022989"/>
    </source>
</evidence>
<proteinExistence type="inferred from homology"/>
<dbReference type="AlphaFoldDB" id="A0A9K3DIH1"/>
<dbReference type="Gramene" id="mRNA:HanXRQr2_Chr17g0809631">
    <property type="protein sequence ID" value="mRNA:HanXRQr2_Chr17g0809631"/>
    <property type="gene ID" value="HanXRQr2_Chr17g0809631"/>
</dbReference>
<evidence type="ECO:0000256" key="10">
    <source>
        <dbReference type="SAM" id="Coils"/>
    </source>
</evidence>